<feature type="coiled-coil region" evidence="1">
    <location>
        <begin position="10"/>
        <end position="44"/>
    </location>
</feature>
<dbReference type="Proteomes" id="UP000007383">
    <property type="component" value="Chromosome"/>
</dbReference>
<keyword evidence="3" id="KW-1185">Reference proteome</keyword>
<dbReference type="AlphaFoldDB" id="H9UJD1"/>
<dbReference type="HOGENOM" id="CLU_2994425_0_0_12"/>
<sequence length="57" mass="6676">MNRKDVQAELEKSMIAYNAAARDLKRLEQEMKEKTEELHRRRGAVDSLTELLENDSD</sequence>
<reference evidence="3" key="1">
    <citation type="journal article" date="2013" name="Stand. Genomic Sci.">
        <title>Complete genome sequence of the halophilic bacterium Spirochaeta africana type strain (Z-7692(T)) from the alkaline Lake Magadi in the East African Rift.</title>
        <authorList>
            <person name="Liolos K."/>
            <person name="Abt B."/>
            <person name="Scheuner C."/>
            <person name="Teshima H."/>
            <person name="Held B."/>
            <person name="Lapidus A."/>
            <person name="Nolan M."/>
            <person name="Lucas S."/>
            <person name="Deshpande S."/>
            <person name="Cheng J.F."/>
            <person name="Tapia R."/>
            <person name="Goodwin L.A."/>
            <person name="Pitluck S."/>
            <person name="Pagani I."/>
            <person name="Ivanova N."/>
            <person name="Mavromatis K."/>
            <person name="Mikhailova N."/>
            <person name="Huntemann M."/>
            <person name="Pati A."/>
            <person name="Chen A."/>
            <person name="Palaniappan K."/>
            <person name="Land M."/>
            <person name="Rohde M."/>
            <person name="Tindall B.J."/>
            <person name="Detter J.C."/>
            <person name="Goker M."/>
            <person name="Bristow J."/>
            <person name="Eisen J.A."/>
            <person name="Markowitz V."/>
            <person name="Hugenholtz P."/>
            <person name="Woyke T."/>
            <person name="Klenk H.P."/>
            <person name="Kyrpides N.C."/>
        </authorList>
    </citation>
    <scope>NUCLEOTIDE SEQUENCE</scope>
    <source>
        <strain evidence="3">ATCC 700263 / DSM 8902 / Z-7692</strain>
    </source>
</reference>
<accession>H9UJD1</accession>
<dbReference type="RefSeq" id="WP_014455607.1">
    <property type="nucleotide sequence ID" value="NC_017098.1"/>
</dbReference>
<name>H9UJD1_SPIAZ</name>
<proteinExistence type="predicted"/>
<evidence type="ECO:0000313" key="2">
    <source>
        <dbReference type="EMBL" id="AFG37624.1"/>
    </source>
</evidence>
<dbReference type="PATRIC" id="fig|889378.3.peg.1557"/>
<gene>
    <name evidence="2" type="ordered locus">Spiaf_1565</name>
</gene>
<evidence type="ECO:0000313" key="3">
    <source>
        <dbReference type="Proteomes" id="UP000007383"/>
    </source>
</evidence>
<protein>
    <submittedName>
        <fullName evidence="2">Uncharacterized protein</fullName>
    </submittedName>
</protein>
<dbReference type="KEGG" id="sfc:Spiaf_1565"/>
<evidence type="ECO:0000256" key="1">
    <source>
        <dbReference type="SAM" id="Coils"/>
    </source>
</evidence>
<dbReference type="EMBL" id="CP003282">
    <property type="protein sequence ID" value="AFG37624.1"/>
    <property type="molecule type" value="Genomic_DNA"/>
</dbReference>
<dbReference type="STRING" id="889378.Spiaf_1565"/>
<organism evidence="2 3">
    <name type="scientific">Spirochaeta africana (strain ATCC 700263 / DSM 8902 / Z-7692)</name>
    <dbReference type="NCBI Taxonomy" id="889378"/>
    <lineage>
        <taxon>Bacteria</taxon>
        <taxon>Pseudomonadati</taxon>
        <taxon>Spirochaetota</taxon>
        <taxon>Spirochaetia</taxon>
        <taxon>Spirochaetales</taxon>
        <taxon>Spirochaetaceae</taxon>
        <taxon>Spirochaeta</taxon>
    </lineage>
</organism>
<keyword evidence="1" id="KW-0175">Coiled coil</keyword>